<reference evidence="3" key="1">
    <citation type="submission" date="2017-09" db="EMBL/GenBank/DDBJ databases">
        <title>Depth-based differentiation of microbial function through sediment-hosted aquifers and enrichment of novel symbionts in the deep terrestrial subsurface.</title>
        <authorList>
            <person name="Probst A.J."/>
            <person name="Ladd B."/>
            <person name="Jarett J.K."/>
            <person name="Geller-Mcgrath D.E."/>
            <person name="Sieber C.M.K."/>
            <person name="Emerson J.B."/>
            <person name="Anantharaman K."/>
            <person name="Thomas B.C."/>
            <person name="Malmstrom R."/>
            <person name="Stieglmeier M."/>
            <person name="Klingl A."/>
            <person name="Woyke T."/>
            <person name="Ryan C.M."/>
            <person name="Banfield J.F."/>
        </authorList>
    </citation>
    <scope>NUCLEOTIDE SEQUENCE [LARGE SCALE GENOMIC DNA]</scope>
</reference>
<organism evidence="2 3">
    <name type="scientific">Candidatus Tagabacteria bacterium CG03_land_8_20_14_0_80_41_22</name>
    <dbReference type="NCBI Taxonomy" id="1975020"/>
    <lineage>
        <taxon>Bacteria</taxon>
        <taxon>Candidatus Tagaibacteriota</taxon>
    </lineage>
</organism>
<sequence>MSQFQLVVIGIMMGLALIGVLLISGIIPGFKPGSGDGTPVSIVVWGAEPYEKINGLFTDITEQNKSFFTLEYVQKNSATYENELVDALASGKGPNIWLLNQDFILKDKAKIVQIPFASFPERSFKDTFIQEGELFLSSNGIIALPFIIDPMVLYWNRDLFANAGISKAPKTWDEFVNFAEKLTIRDKSGNISQAGAALGDFKNIDYAEDIISFLIMQTGNAIVDPITLRSVLGESSSNFAVNPVESAIRFFTEFSDPNKTTYSWNRSLPTSKNAFIANILAMYFGYAGEYKEIAEKNSHLNFDVAEVPQVKDGKIHATYGKIQGLAISKSSANTDRAMMAAVALIRKDSIAKLATEMFLPPVRRDLLAEIPQDPASAIFYKSAIQSRGWLKPDPSEVTNIFRSMVEDVITGKKKIYDAVRGVHKKLDKLLELLQAAEKKSEPAPSI</sequence>
<dbReference type="PANTHER" id="PTHR43649">
    <property type="entry name" value="ARABINOSE-BINDING PROTEIN-RELATED"/>
    <property type="match status" value="1"/>
</dbReference>
<keyword evidence="1" id="KW-0812">Transmembrane</keyword>
<comment type="caution">
    <text evidence="2">The sequence shown here is derived from an EMBL/GenBank/DDBJ whole genome shotgun (WGS) entry which is preliminary data.</text>
</comment>
<dbReference type="Gene3D" id="3.40.190.10">
    <property type="entry name" value="Periplasmic binding protein-like II"/>
    <property type="match status" value="1"/>
</dbReference>
<feature type="transmembrane region" description="Helical" evidence="1">
    <location>
        <begin position="6"/>
        <end position="27"/>
    </location>
</feature>
<dbReference type="Proteomes" id="UP000228561">
    <property type="component" value="Unassembled WGS sequence"/>
</dbReference>
<evidence type="ECO:0008006" key="4">
    <source>
        <dbReference type="Google" id="ProtNLM"/>
    </source>
</evidence>
<dbReference type="InterPro" id="IPR006059">
    <property type="entry name" value="SBP"/>
</dbReference>
<dbReference type="AlphaFoldDB" id="A0A2M7B968"/>
<evidence type="ECO:0000313" key="2">
    <source>
        <dbReference type="EMBL" id="PIU99667.1"/>
    </source>
</evidence>
<accession>A0A2M7B968</accession>
<evidence type="ECO:0000256" key="1">
    <source>
        <dbReference type="SAM" id="Phobius"/>
    </source>
</evidence>
<keyword evidence="1" id="KW-0472">Membrane</keyword>
<proteinExistence type="predicted"/>
<dbReference type="Pfam" id="PF13416">
    <property type="entry name" value="SBP_bac_8"/>
    <property type="match status" value="1"/>
</dbReference>
<dbReference type="InterPro" id="IPR050490">
    <property type="entry name" value="Bact_solute-bd_prot1"/>
</dbReference>
<dbReference type="EMBL" id="PEVG01000013">
    <property type="protein sequence ID" value="PIU99667.1"/>
    <property type="molecule type" value="Genomic_DNA"/>
</dbReference>
<name>A0A2M7B968_9BACT</name>
<protein>
    <recommendedName>
        <fullName evidence="4">ABC transporter substrate-binding protein</fullName>
    </recommendedName>
</protein>
<evidence type="ECO:0000313" key="3">
    <source>
        <dbReference type="Proteomes" id="UP000228561"/>
    </source>
</evidence>
<keyword evidence="1" id="KW-1133">Transmembrane helix</keyword>
<dbReference type="SUPFAM" id="SSF53850">
    <property type="entry name" value="Periplasmic binding protein-like II"/>
    <property type="match status" value="1"/>
</dbReference>
<gene>
    <name evidence="2" type="ORF">COS58_01020</name>
</gene>
<dbReference type="PANTHER" id="PTHR43649:SF12">
    <property type="entry name" value="DIACETYLCHITOBIOSE BINDING PROTEIN DASA"/>
    <property type="match status" value="1"/>
</dbReference>